<comment type="caution">
    <text evidence="1">The sequence shown here is derived from an EMBL/GenBank/DDBJ whole genome shotgun (WGS) entry which is preliminary data.</text>
</comment>
<sequence>MKALVDDEFESKSAVFENVSHDKLKQQYKWKRGDVVKYKKQVSPKAATRRSSIGKIEDVSPFAEKQKSLRQVGMKKEVSFRFNPPPDGGQSELMILAKLDAIERQQSKLNKDLLKQADRVIGKMEDSMEPLMTFTFECSEFDLPRTFTILPYKIEVEGSADGKYDVATTTAGSMDKATSWIVKLTSLVEVVESEVANVRKAAASNTNELFKGYQSEKLYLHLVDEVTNAPVL</sequence>
<dbReference type="AlphaFoldDB" id="A0A9W7BR77"/>
<evidence type="ECO:0000313" key="2">
    <source>
        <dbReference type="Proteomes" id="UP001162640"/>
    </source>
</evidence>
<protein>
    <submittedName>
        <fullName evidence="1">Uncharacterized protein</fullName>
    </submittedName>
</protein>
<dbReference type="EMBL" id="BLQM01000458">
    <property type="protein sequence ID" value="GMH90865.1"/>
    <property type="molecule type" value="Genomic_DNA"/>
</dbReference>
<name>A0A9W7BR77_9STRA</name>
<dbReference type="Proteomes" id="UP001162640">
    <property type="component" value="Unassembled WGS sequence"/>
</dbReference>
<gene>
    <name evidence="1" type="ORF">TL16_g11891</name>
</gene>
<organism evidence="1 2">
    <name type="scientific">Triparma laevis f. inornata</name>
    <dbReference type="NCBI Taxonomy" id="1714386"/>
    <lineage>
        <taxon>Eukaryota</taxon>
        <taxon>Sar</taxon>
        <taxon>Stramenopiles</taxon>
        <taxon>Ochrophyta</taxon>
        <taxon>Bolidophyceae</taxon>
        <taxon>Parmales</taxon>
        <taxon>Triparmaceae</taxon>
        <taxon>Triparma</taxon>
    </lineage>
</organism>
<accession>A0A9W7BR77</accession>
<evidence type="ECO:0000313" key="1">
    <source>
        <dbReference type="EMBL" id="GMH90865.1"/>
    </source>
</evidence>
<proteinExistence type="predicted"/>
<reference evidence="2" key="1">
    <citation type="journal article" date="2023" name="Commun. Biol.">
        <title>Genome analysis of Parmales, the sister group of diatoms, reveals the evolutionary specialization of diatoms from phago-mixotrophs to photoautotrophs.</title>
        <authorList>
            <person name="Ban H."/>
            <person name="Sato S."/>
            <person name="Yoshikawa S."/>
            <person name="Yamada K."/>
            <person name="Nakamura Y."/>
            <person name="Ichinomiya M."/>
            <person name="Sato N."/>
            <person name="Blanc-Mathieu R."/>
            <person name="Endo H."/>
            <person name="Kuwata A."/>
            <person name="Ogata H."/>
        </authorList>
    </citation>
    <scope>NUCLEOTIDE SEQUENCE [LARGE SCALE GENOMIC DNA]</scope>
</reference>